<feature type="zinc finger region" description="dksA C4-type" evidence="4">
    <location>
        <begin position="85"/>
        <end position="109"/>
    </location>
</feature>
<dbReference type="RefSeq" id="WP_144357847.1">
    <property type="nucleotide sequence ID" value="NZ_VMNH01000005.1"/>
</dbReference>
<dbReference type="OrthoDB" id="6064855at2"/>
<dbReference type="SUPFAM" id="SSF57716">
    <property type="entry name" value="Glucocorticoid receptor-like (DNA-binding domain)"/>
    <property type="match status" value="1"/>
</dbReference>
<keyword evidence="3" id="KW-0862">Zinc</keyword>
<dbReference type="PANTHER" id="PTHR33823:SF4">
    <property type="entry name" value="GENERAL STRESS PROTEIN 16O"/>
    <property type="match status" value="1"/>
</dbReference>
<accession>A0A557SH36</accession>
<feature type="domain" description="Zinc finger DksA/TraR C4-type" evidence="5">
    <location>
        <begin position="82"/>
        <end position="115"/>
    </location>
</feature>
<organism evidence="6 7">
    <name type="scientific">Sedimenticola selenatireducens</name>
    <dbReference type="NCBI Taxonomy" id="191960"/>
    <lineage>
        <taxon>Bacteria</taxon>
        <taxon>Pseudomonadati</taxon>
        <taxon>Pseudomonadota</taxon>
        <taxon>Gammaproteobacteria</taxon>
        <taxon>Chromatiales</taxon>
        <taxon>Sedimenticolaceae</taxon>
        <taxon>Sedimenticola</taxon>
    </lineage>
</organism>
<protein>
    <submittedName>
        <fullName evidence="6">TraR/DksA family transcriptional regulator</fullName>
    </submittedName>
</protein>
<dbReference type="PANTHER" id="PTHR33823">
    <property type="entry name" value="RNA POLYMERASE-BINDING TRANSCRIPTION FACTOR DKSA-RELATED"/>
    <property type="match status" value="1"/>
</dbReference>
<keyword evidence="2" id="KW-0863">Zinc-finger</keyword>
<sequence length="118" mass="13108">MAEIDPRRYEQRLIDRRAELISVAETADEAANTVELDQTRVGRLSRMDALQQQAMSQESQRRRTEELSRIAQALSRIKADEYGFCVECGEAIAENRLAVDPAQPLCIGCASALEKGPG</sequence>
<dbReference type="Proteomes" id="UP000316649">
    <property type="component" value="Unassembled WGS sequence"/>
</dbReference>
<dbReference type="EMBL" id="VMNH01000005">
    <property type="protein sequence ID" value="TVO76717.1"/>
    <property type="molecule type" value="Genomic_DNA"/>
</dbReference>
<evidence type="ECO:0000256" key="3">
    <source>
        <dbReference type="ARBA" id="ARBA00022833"/>
    </source>
</evidence>
<evidence type="ECO:0000256" key="1">
    <source>
        <dbReference type="ARBA" id="ARBA00022723"/>
    </source>
</evidence>
<reference evidence="6 7" key="1">
    <citation type="submission" date="2019-07" db="EMBL/GenBank/DDBJ databases">
        <title>The pathways for chlorine oxyanion respiration interact through the shared metabolite chlorate.</title>
        <authorList>
            <person name="Barnum T.P."/>
            <person name="Cheng Y."/>
            <person name="Hill K.A."/>
            <person name="Lucas L.N."/>
            <person name="Carlson H.K."/>
            <person name="Coates J.D."/>
        </authorList>
    </citation>
    <scope>NUCLEOTIDE SEQUENCE [LARGE SCALE GENOMIC DNA]</scope>
    <source>
        <strain evidence="6 7">BK-1</strain>
    </source>
</reference>
<dbReference type="InterPro" id="IPR000962">
    <property type="entry name" value="Znf_DskA_TraR"/>
</dbReference>
<dbReference type="PROSITE" id="PS51128">
    <property type="entry name" value="ZF_DKSA_2"/>
    <property type="match status" value="1"/>
</dbReference>
<dbReference type="GO" id="GO:0008270">
    <property type="term" value="F:zinc ion binding"/>
    <property type="evidence" value="ECO:0007669"/>
    <property type="project" value="UniProtKB-KW"/>
</dbReference>
<evidence type="ECO:0000256" key="4">
    <source>
        <dbReference type="PROSITE-ProRule" id="PRU00510"/>
    </source>
</evidence>
<dbReference type="Pfam" id="PF01258">
    <property type="entry name" value="zf-dskA_traR"/>
    <property type="match status" value="1"/>
</dbReference>
<dbReference type="AlphaFoldDB" id="A0A557SH36"/>
<name>A0A557SH36_9GAMM</name>
<keyword evidence="1" id="KW-0479">Metal-binding</keyword>
<evidence type="ECO:0000313" key="7">
    <source>
        <dbReference type="Proteomes" id="UP000316649"/>
    </source>
</evidence>
<evidence type="ECO:0000313" key="6">
    <source>
        <dbReference type="EMBL" id="TVO76717.1"/>
    </source>
</evidence>
<dbReference type="Gene3D" id="1.20.120.910">
    <property type="entry name" value="DksA, coiled-coil domain"/>
    <property type="match status" value="1"/>
</dbReference>
<evidence type="ECO:0000256" key="2">
    <source>
        <dbReference type="ARBA" id="ARBA00022771"/>
    </source>
</evidence>
<proteinExistence type="predicted"/>
<gene>
    <name evidence="6" type="ORF">FHP88_04645</name>
</gene>
<comment type="caution">
    <text evidence="6">The sequence shown here is derived from an EMBL/GenBank/DDBJ whole genome shotgun (WGS) entry which is preliminary data.</text>
</comment>
<evidence type="ECO:0000259" key="5">
    <source>
        <dbReference type="Pfam" id="PF01258"/>
    </source>
</evidence>
<keyword evidence="7" id="KW-1185">Reference proteome</keyword>